<evidence type="ECO:0000313" key="1">
    <source>
        <dbReference type="EMBL" id="KAK7605801.1"/>
    </source>
</evidence>
<evidence type="ECO:0000313" key="2">
    <source>
        <dbReference type="Proteomes" id="UP001367316"/>
    </source>
</evidence>
<evidence type="ECO:0008006" key="3">
    <source>
        <dbReference type="Google" id="ProtNLM"/>
    </source>
</evidence>
<accession>A0ABR1MVT7</accession>
<keyword evidence="2" id="KW-1185">Reference proteome</keyword>
<sequence>MPDPSDSVDVFNYLGLDPFAPIFPPALPEMRRLLRSLKLLLHPDKAHTNPDAQRAQNELGLNYVVLQAIIDSKLSLDNPAQYAMRLRSLPKSRWLSTWNPHGFENGPLFAPLPSWSRRFASYRSRRSASHSTRRFPSHSVPQQPPIDLSTFPPPGIHGAPRFDGTGSTPAIIAQEATSLLMRMGSNILRRPGACVVIARLQYNGIPACVASATLEPHGSTSCSLQYDIWQGERRLGIVTFYNLAMAVRLGFGCMFAGMAKVQLLGVFSRVPLLVLELYIKMFLRHWQDAAFSR</sequence>
<organism evidence="1 2">
    <name type="scientific">Phyllosticta paracitricarpa</name>
    <dbReference type="NCBI Taxonomy" id="2016321"/>
    <lineage>
        <taxon>Eukaryota</taxon>
        <taxon>Fungi</taxon>
        <taxon>Dikarya</taxon>
        <taxon>Ascomycota</taxon>
        <taxon>Pezizomycotina</taxon>
        <taxon>Dothideomycetes</taxon>
        <taxon>Dothideomycetes incertae sedis</taxon>
        <taxon>Botryosphaeriales</taxon>
        <taxon>Phyllostictaceae</taxon>
        <taxon>Phyllosticta</taxon>
    </lineage>
</organism>
<gene>
    <name evidence="1" type="ORF">JOL62DRAFT_397091</name>
</gene>
<reference evidence="1 2" key="1">
    <citation type="submission" date="2024-04" db="EMBL/GenBank/DDBJ databases">
        <title>Phyllosticta paracitricarpa is synonymous to the EU quarantine fungus P. citricarpa based on phylogenomic analyses.</title>
        <authorList>
            <consortium name="Lawrence Berkeley National Laboratory"/>
            <person name="Van ingen-buijs V.A."/>
            <person name="Van westerhoven A.C."/>
            <person name="Haridas S."/>
            <person name="Skiadas P."/>
            <person name="Martin F."/>
            <person name="Groenewald J.Z."/>
            <person name="Crous P.W."/>
            <person name="Seidl M.F."/>
        </authorList>
    </citation>
    <scope>NUCLEOTIDE SEQUENCE [LARGE SCALE GENOMIC DNA]</scope>
    <source>
        <strain evidence="1 2">CBS 141358</strain>
    </source>
</reference>
<dbReference type="Proteomes" id="UP001367316">
    <property type="component" value="Unassembled WGS sequence"/>
</dbReference>
<comment type="caution">
    <text evidence="1">The sequence shown here is derived from an EMBL/GenBank/DDBJ whole genome shotgun (WGS) entry which is preliminary data.</text>
</comment>
<proteinExistence type="predicted"/>
<protein>
    <recommendedName>
        <fullName evidence="3">J domain-containing protein</fullName>
    </recommendedName>
</protein>
<dbReference type="EMBL" id="JBBPBF010000066">
    <property type="protein sequence ID" value="KAK7605801.1"/>
    <property type="molecule type" value="Genomic_DNA"/>
</dbReference>
<name>A0ABR1MVT7_9PEZI</name>